<organism evidence="2 3">
    <name type="scientific">Ornithinibacter aureus</name>
    <dbReference type="NCBI Taxonomy" id="622664"/>
    <lineage>
        <taxon>Bacteria</taxon>
        <taxon>Bacillati</taxon>
        <taxon>Actinomycetota</taxon>
        <taxon>Actinomycetes</taxon>
        <taxon>Micrococcales</taxon>
        <taxon>Intrasporangiaceae</taxon>
        <taxon>Ornithinibacter</taxon>
    </lineage>
</organism>
<feature type="transmembrane region" description="Helical" evidence="1">
    <location>
        <begin position="235"/>
        <end position="256"/>
    </location>
</feature>
<keyword evidence="1" id="KW-1133">Transmembrane helix</keyword>
<feature type="transmembrane region" description="Helical" evidence="1">
    <location>
        <begin position="295"/>
        <end position="317"/>
    </location>
</feature>
<dbReference type="RefSeq" id="WP_159900297.1">
    <property type="nucleotide sequence ID" value="NZ_BAABFX010000026.1"/>
</dbReference>
<evidence type="ECO:0000256" key="1">
    <source>
        <dbReference type="SAM" id="Phobius"/>
    </source>
</evidence>
<dbReference type="Proteomes" id="UP001500390">
    <property type="component" value="Unassembled WGS sequence"/>
</dbReference>
<dbReference type="EMBL" id="BAABFX010000026">
    <property type="protein sequence ID" value="GAA4395683.1"/>
    <property type="molecule type" value="Genomic_DNA"/>
</dbReference>
<reference evidence="3" key="1">
    <citation type="journal article" date="2019" name="Int. J. Syst. Evol. Microbiol.">
        <title>The Global Catalogue of Microorganisms (GCM) 10K type strain sequencing project: providing services to taxonomists for standard genome sequencing and annotation.</title>
        <authorList>
            <consortium name="The Broad Institute Genomics Platform"/>
            <consortium name="The Broad Institute Genome Sequencing Center for Infectious Disease"/>
            <person name="Wu L."/>
            <person name="Ma J."/>
        </authorList>
    </citation>
    <scope>NUCLEOTIDE SEQUENCE [LARGE SCALE GENOMIC DNA]</scope>
    <source>
        <strain evidence="3">JCM 17738</strain>
    </source>
</reference>
<feature type="transmembrane region" description="Helical" evidence="1">
    <location>
        <begin position="6"/>
        <end position="23"/>
    </location>
</feature>
<proteinExistence type="predicted"/>
<keyword evidence="1" id="KW-0472">Membrane</keyword>
<feature type="transmembrane region" description="Helical" evidence="1">
    <location>
        <begin position="268"/>
        <end position="289"/>
    </location>
</feature>
<evidence type="ECO:0000313" key="2">
    <source>
        <dbReference type="EMBL" id="GAA4395683.1"/>
    </source>
</evidence>
<sequence length="367" mass="41420">MTTEATVVFVTVVALRFLVPLLIPKFPLPAILACLVIDGIDQTIFQTFGFDPPGYQNYDKAMDVYYLAIAFLSSMQNWTHSGAVRISRFLFFYRMIGVMAFELTGTRALLLIFPNTFEYFFIAYEVIRLRWDPRRFSTRFWILTAAAIWIFVKLPQEYWIHIAQLDFTDTWKEVSWFAPLIITAVLVGLAILWFVVRPRLLAPDWAWRVAADPLPEEIDTAAERDAWVAANVTVWSWWTLEKVVLIGLLSTIYARILPGLETSDLRMFVGIGSYVVVNSAISLLVARRVGSREGLAAAFFARSLTNIGLVLVARLILGGNALDLGATVFFVLLLSLLFTMHDRFAPVGAVRAEHHRADPKPAPAVRA</sequence>
<feature type="transmembrane region" description="Helical" evidence="1">
    <location>
        <begin position="176"/>
        <end position="196"/>
    </location>
</feature>
<comment type="caution">
    <text evidence="2">The sequence shown here is derived from an EMBL/GenBank/DDBJ whole genome shotgun (WGS) entry which is preliminary data.</text>
</comment>
<keyword evidence="3" id="KW-1185">Reference proteome</keyword>
<name>A0ABP8JT61_9MICO</name>
<gene>
    <name evidence="2" type="ORF">GCM10023153_17920</name>
</gene>
<protein>
    <submittedName>
        <fullName evidence="2">Uncharacterized protein</fullName>
    </submittedName>
</protein>
<feature type="transmembrane region" description="Helical" evidence="1">
    <location>
        <begin position="324"/>
        <end position="341"/>
    </location>
</feature>
<keyword evidence="1" id="KW-0812">Transmembrane</keyword>
<evidence type="ECO:0000313" key="3">
    <source>
        <dbReference type="Proteomes" id="UP001500390"/>
    </source>
</evidence>
<feature type="transmembrane region" description="Helical" evidence="1">
    <location>
        <begin position="138"/>
        <end position="155"/>
    </location>
</feature>
<accession>A0ABP8JT61</accession>